<dbReference type="OMA" id="LHTTSKY"/>
<reference evidence="2" key="2">
    <citation type="submission" date="2025-08" db="UniProtKB">
        <authorList>
            <consortium name="Ensembl"/>
        </authorList>
    </citation>
    <scope>IDENTIFICATION</scope>
</reference>
<dbReference type="PANTHER" id="PTHR22590">
    <property type="entry name" value="MYOSIN MOTOR DOMAIN-CONTAINING PROTEIN"/>
    <property type="match status" value="1"/>
</dbReference>
<keyword evidence="1" id="KW-0677">Repeat</keyword>
<reference evidence="3" key="1">
    <citation type="submission" date="2011-12" db="EMBL/GenBank/DDBJ databases">
        <title>The Draft Genome of Lepisosteus oculatus.</title>
        <authorList>
            <consortium name="The Broad Institute Genome Assembly &amp; Analysis Group"/>
            <consortium name="Computational R&amp;D Group"/>
            <consortium name="and Sequencing Platform"/>
            <person name="Di Palma F."/>
            <person name="Alfoldi J."/>
            <person name="Johnson J."/>
            <person name="Berlin A."/>
            <person name="Gnerre S."/>
            <person name="Jaffe D."/>
            <person name="MacCallum I."/>
            <person name="Young S."/>
            <person name="Walker B.J."/>
            <person name="Lander E.S."/>
            <person name="Lindblad-Toh K."/>
        </authorList>
    </citation>
    <scope>NUCLEOTIDE SEQUENCE [LARGE SCALE GENOMIC DNA]</scope>
</reference>
<dbReference type="AlphaFoldDB" id="W5NGM9"/>
<protein>
    <submittedName>
        <fullName evidence="2">Spermatogenesis associated 17</fullName>
    </submittedName>
</protein>
<sequence length="367" mass="44217">NMAKLLKLERRIEGLKEEYFNRHRIAEENRGKENSAAVQIQSWFRGCRVRAYLRHLNRKATIIQKIWRGYTARMLYRQMIKTAYFIMKMNFYNEMAVKIQKRWRGYYIRKYVHNYYARKKYFKGLTEMNETVRKELAEFAEIKRMERERMALEKEEKKKCYEAQRMHYLLSTHQCPGVFNSPYRPFPDEMELKLQMELKPQSMRPLSLKTSFHRKETSKGLVNMNVPGSPLTLTMAQPLPPIPKKKPQGPFRDPAEVLQQRFKPLEPTLRVATSITSVEEARKELRQEEWRNRLNDEPFRPFANAHKNKKYEEMINTLSRFEQITFDTKHQENQEKLKEKKNIKLTFTVCGLWNRVGWKSHHIFNVA</sequence>
<dbReference type="PROSITE" id="PS50096">
    <property type="entry name" value="IQ"/>
    <property type="match status" value="3"/>
</dbReference>
<dbReference type="EMBL" id="AHAT01008487">
    <property type="status" value="NOT_ANNOTATED_CDS"/>
    <property type="molecule type" value="Genomic_DNA"/>
</dbReference>
<evidence type="ECO:0000256" key="1">
    <source>
        <dbReference type="ARBA" id="ARBA00022737"/>
    </source>
</evidence>
<evidence type="ECO:0000313" key="3">
    <source>
        <dbReference type="Proteomes" id="UP000018468"/>
    </source>
</evidence>
<dbReference type="Gene3D" id="1.20.5.190">
    <property type="match status" value="1"/>
</dbReference>
<dbReference type="STRING" id="7918.ENSLOCP00000019788"/>
<dbReference type="InterPro" id="IPR027417">
    <property type="entry name" value="P-loop_NTPase"/>
</dbReference>
<dbReference type="GeneTree" id="ENSGT00390000011270"/>
<dbReference type="Ensembl" id="ENSLOCT00000019821.1">
    <property type="protein sequence ID" value="ENSLOCP00000019788.1"/>
    <property type="gene ID" value="ENSLOCG00000016060.1"/>
</dbReference>
<dbReference type="InterPro" id="IPR052318">
    <property type="entry name" value="CellDiv_DevSignal_Domain"/>
</dbReference>
<accession>W5NGM9</accession>
<dbReference type="Proteomes" id="UP000018468">
    <property type="component" value="Linkage group LG1"/>
</dbReference>
<evidence type="ECO:0000313" key="2">
    <source>
        <dbReference type="Ensembl" id="ENSLOCP00000019788.1"/>
    </source>
</evidence>
<dbReference type="PANTHER" id="PTHR22590:SF2">
    <property type="entry name" value="IQ DOMAIN-CONTAINING PROTEIN N"/>
    <property type="match status" value="1"/>
</dbReference>
<keyword evidence="3" id="KW-1185">Reference proteome</keyword>
<dbReference type="InParanoid" id="W5NGM9"/>
<dbReference type="SUPFAM" id="SSF52540">
    <property type="entry name" value="P-loop containing nucleoside triphosphate hydrolases"/>
    <property type="match status" value="1"/>
</dbReference>
<name>W5NGM9_LEPOC</name>
<organism evidence="2 3">
    <name type="scientific">Lepisosteus oculatus</name>
    <name type="common">Spotted gar</name>
    <dbReference type="NCBI Taxonomy" id="7918"/>
    <lineage>
        <taxon>Eukaryota</taxon>
        <taxon>Metazoa</taxon>
        <taxon>Chordata</taxon>
        <taxon>Craniata</taxon>
        <taxon>Vertebrata</taxon>
        <taxon>Euteleostomi</taxon>
        <taxon>Actinopterygii</taxon>
        <taxon>Neopterygii</taxon>
        <taxon>Holostei</taxon>
        <taxon>Semionotiformes</taxon>
        <taxon>Lepisosteidae</taxon>
        <taxon>Lepisosteus</taxon>
    </lineage>
</organism>
<dbReference type="Pfam" id="PF00612">
    <property type="entry name" value="IQ"/>
    <property type="match status" value="3"/>
</dbReference>
<dbReference type="eggNOG" id="ENOG502QS0S">
    <property type="taxonomic scope" value="Eukaryota"/>
</dbReference>
<proteinExistence type="predicted"/>
<reference evidence="2" key="3">
    <citation type="submission" date="2025-09" db="UniProtKB">
        <authorList>
            <consortium name="Ensembl"/>
        </authorList>
    </citation>
    <scope>IDENTIFICATION</scope>
</reference>
<dbReference type="EMBL" id="AHAT01008488">
    <property type="status" value="NOT_ANNOTATED_CDS"/>
    <property type="molecule type" value="Genomic_DNA"/>
</dbReference>
<dbReference type="FunCoup" id="W5NGM9">
    <property type="interactions" value="35"/>
</dbReference>
<dbReference type="Bgee" id="ENSLOCG00000016060">
    <property type="expression patterns" value="Expressed in embryo and 6 other cell types or tissues"/>
</dbReference>
<dbReference type="InterPro" id="IPR000048">
    <property type="entry name" value="IQ_motif_EF-hand-BS"/>
</dbReference>
<dbReference type="SMART" id="SM00015">
    <property type="entry name" value="IQ"/>
    <property type="match status" value="3"/>
</dbReference>